<evidence type="ECO:0000256" key="1">
    <source>
        <dbReference type="SAM" id="Coils"/>
    </source>
</evidence>
<evidence type="ECO:0000313" key="2">
    <source>
        <dbReference type="EMBL" id="CDW99923.1"/>
    </source>
</evidence>
<reference evidence="2" key="1">
    <citation type="submission" date="2014-07" db="EMBL/GenBank/DDBJ databases">
        <authorList>
            <person name="Hornung V.Bastian."/>
        </authorList>
    </citation>
    <scope>NUCLEOTIDE SEQUENCE</scope>
    <source>
        <strain evidence="2">PCE-S</strain>
    </source>
</reference>
<proteinExistence type="predicted"/>
<dbReference type="EMBL" id="LK996017">
    <property type="protein sequence ID" value="CDW99923.1"/>
    <property type="molecule type" value="Genomic_DNA"/>
</dbReference>
<gene>
    <name evidence="2" type="ORF">DPCES_0036</name>
</gene>
<accession>A0A098AUD2</accession>
<dbReference type="AlphaFoldDB" id="A0A098AUD2"/>
<dbReference type="PATRIC" id="fig|49338.4.peg.41"/>
<evidence type="ECO:0008006" key="3">
    <source>
        <dbReference type="Google" id="ProtNLM"/>
    </source>
</evidence>
<organism evidence="2">
    <name type="scientific">Desulfitobacterium hafniense</name>
    <name type="common">Desulfitobacterium frappieri</name>
    <dbReference type="NCBI Taxonomy" id="49338"/>
    <lineage>
        <taxon>Bacteria</taxon>
        <taxon>Bacillati</taxon>
        <taxon>Bacillota</taxon>
        <taxon>Clostridia</taxon>
        <taxon>Eubacteriales</taxon>
        <taxon>Desulfitobacteriaceae</taxon>
        <taxon>Desulfitobacterium</taxon>
    </lineage>
</organism>
<sequence>MNKAKGGFSLKQENYNKELEKEKEKLNRLADKALESGIPLTQDEAFMAQNRKVDELIVKIQMEKERHRNKQRER</sequence>
<keyword evidence="1" id="KW-0175">Coiled coil</keyword>
<feature type="coiled-coil region" evidence="1">
    <location>
        <begin position="9"/>
        <end position="73"/>
    </location>
</feature>
<name>A0A098AUD2_DESHA</name>
<protein>
    <recommendedName>
        <fullName evidence="3">Spo0E like sporulation regulatory protein</fullName>
    </recommendedName>
</protein>